<evidence type="ECO:0000313" key="5">
    <source>
        <dbReference type="Proteomes" id="UP000198505"/>
    </source>
</evidence>
<dbReference type="InterPro" id="IPR037053">
    <property type="entry name" value="Phage_tail_collar_dom_sf"/>
</dbReference>
<organism evidence="4 5">
    <name type="scientific">Vreelandella subterranea</name>
    <dbReference type="NCBI Taxonomy" id="416874"/>
    <lineage>
        <taxon>Bacteria</taxon>
        <taxon>Pseudomonadati</taxon>
        <taxon>Pseudomonadota</taxon>
        <taxon>Gammaproteobacteria</taxon>
        <taxon>Oceanospirillales</taxon>
        <taxon>Halomonadaceae</taxon>
        <taxon>Vreelandella</taxon>
    </lineage>
</organism>
<feature type="compositionally biased region" description="Polar residues" evidence="1">
    <location>
        <begin position="365"/>
        <end position="390"/>
    </location>
</feature>
<sequence>MIDENSTFGGFLTTIGEAKQANANALKRPWKLTHLLLGDANGNDPVPDPDQTELENQVHRAAINQLSIDPDNPAILVVEVVLPPNIGGWWIRELGIEDEDGDFVAVANCPPSYKPLLAQGSGRNQVVRMHLILSNTANVELKVDPSVVLATREYVDKEIEAHIASRNHPDATTTAKGFVQFATKQEHLDGQRDDRAAKPSGVKAMIDKAVLAGAYQFAAYDPDRTYTTGEVCRGSDGQFYEFYDRDLTGEVQGVDPAVSDNRPHVWMIWDGVKPGTTIVWRSETIPEGYGVNDGADRDRSDYRRVFAVFGTKYGEGDGEKTFGWPDDRGEFFRGLDLDRGVDPGRELSEHQDDELRSHDHEIKTGNNSYDGTGLPQTGSNHTLVDTNRTEYTGGDETRPRNNAVIYLTKI</sequence>
<feature type="region of interest" description="Disordered" evidence="1">
    <location>
        <begin position="365"/>
        <end position="397"/>
    </location>
</feature>
<accession>A0A1H9UJ37</accession>
<dbReference type="EMBL" id="FOGS01000007">
    <property type="protein sequence ID" value="SES09301.1"/>
    <property type="molecule type" value="Genomic_DNA"/>
</dbReference>
<dbReference type="Pfam" id="PF07484">
    <property type="entry name" value="Collar"/>
    <property type="match status" value="1"/>
</dbReference>
<dbReference type="SUPFAM" id="SSF88874">
    <property type="entry name" value="Receptor-binding domain of short tail fibre protein gp12"/>
    <property type="match status" value="1"/>
</dbReference>
<name>A0A1H9UJ37_9GAMM</name>
<dbReference type="PANTHER" id="PTHR35191:SF1">
    <property type="entry name" value="PROPHAGE SIDE TAIL FIBER PROTEIN HOMOLOG STFQ-RELATED"/>
    <property type="match status" value="1"/>
</dbReference>
<proteinExistence type="predicted"/>
<dbReference type="RefSeq" id="WP_092827840.1">
    <property type="nucleotide sequence ID" value="NZ_FOGS01000007.1"/>
</dbReference>
<dbReference type="InterPro" id="IPR011083">
    <property type="entry name" value="Phage_tail_collar_dom"/>
</dbReference>
<evidence type="ECO:0000313" key="4">
    <source>
        <dbReference type="EMBL" id="SES09301.1"/>
    </source>
</evidence>
<gene>
    <name evidence="4" type="ORF">SAMN04487958_10711</name>
</gene>
<dbReference type="Gene3D" id="3.90.1340.10">
    <property type="entry name" value="Phage tail collar domain"/>
    <property type="match status" value="1"/>
</dbReference>
<evidence type="ECO:0000259" key="3">
    <source>
        <dbReference type="Pfam" id="PF12571"/>
    </source>
</evidence>
<dbReference type="Proteomes" id="UP000198505">
    <property type="component" value="Unassembled WGS sequence"/>
</dbReference>
<evidence type="ECO:0000259" key="2">
    <source>
        <dbReference type="Pfam" id="PF07484"/>
    </source>
</evidence>
<dbReference type="PANTHER" id="PTHR35191">
    <property type="entry name" value="PROPHAGE SIDE TAIL FIBER PROTEIN HOMOLOG STFQ-RELATED"/>
    <property type="match status" value="1"/>
</dbReference>
<reference evidence="5" key="1">
    <citation type="submission" date="2016-10" db="EMBL/GenBank/DDBJ databases">
        <authorList>
            <person name="Varghese N."/>
            <person name="Submissions S."/>
        </authorList>
    </citation>
    <scope>NUCLEOTIDE SEQUENCE [LARGE SCALE GENOMIC DNA]</scope>
    <source>
        <strain evidence="5">CGMCC 1.6495</strain>
    </source>
</reference>
<dbReference type="AlphaFoldDB" id="A0A1H9UJ37"/>
<dbReference type="Pfam" id="PF12571">
    <property type="entry name" value="Phage_tail_fib"/>
    <property type="match status" value="1"/>
</dbReference>
<evidence type="ECO:0000256" key="1">
    <source>
        <dbReference type="SAM" id="MobiDB-lite"/>
    </source>
</evidence>
<feature type="domain" description="Phage tail fibre protein N-terminal" evidence="3">
    <location>
        <begin position="7"/>
        <end position="152"/>
    </location>
</feature>
<keyword evidence="5" id="KW-1185">Reference proteome</keyword>
<dbReference type="InterPro" id="IPR051934">
    <property type="entry name" value="Phage_Tail_Fiber_Structural"/>
</dbReference>
<dbReference type="STRING" id="416874.SAMN04487958_10711"/>
<protein>
    <submittedName>
        <fullName evidence="4">Phage Tail Collar Domain</fullName>
    </submittedName>
</protein>
<dbReference type="InterPro" id="IPR022225">
    <property type="entry name" value="Phage_tail_fibre_N"/>
</dbReference>
<feature type="domain" description="Phage tail collar" evidence="2">
    <location>
        <begin position="275"/>
        <end position="331"/>
    </location>
</feature>